<feature type="compositionally biased region" description="Acidic residues" evidence="2">
    <location>
        <begin position="690"/>
        <end position="702"/>
    </location>
</feature>
<dbReference type="SMART" id="SM00320">
    <property type="entry name" value="WD40"/>
    <property type="match status" value="9"/>
</dbReference>
<evidence type="ECO:0000256" key="1">
    <source>
        <dbReference type="PROSITE-ProRule" id="PRU00221"/>
    </source>
</evidence>
<keyword evidence="1" id="KW-0853">WD repeat</keyword>
<dbReference type="PANTHER" id="PTHR22840">
    <property type="entry name" value="WD REPEAT-CONTAINING PROTEIN 36"/>
    <property type="match status" value="1"/>
</dbReference>
<evidence type="ECO:0000313" key="5">
    <source>
        <dbReference type="EMBL" id="KAG8469840.1"/>
    </source>
</evidence>
<dbReference type="OMA" id="CIYAWRA"/>
<feature type="repeat" description="WD" evidence="1">
    <location>
        <begin position="585"/>
        <end position="626"/>
    </location>
</feature>
<evidence type="ECO:0000259" key="4">
    <source>
        <dbReference type="Pfam" id="PF25171"/>
    </source>
</evidence>
<keyword evidence="6" id="KW-1185">Reference proteome</keyword>
<evidence type="ECO:0000313" key="6">
    <source>
        <dbReference type="Proteomes" id="UP000751190"/>
    </source>
</evidence>
<dbReference type="Gene3D" id="2.130.10.10">
    <property type="entry name" value="YVTN repeat-like/Quinoprotein amine dehydrogenase"/>
    <property type="match status" value="2"/>
</dbReference>
<feature type="repeat" description="WD" evidence="1">
    <location>
        <begin position="267"/>
        <end position="298"/>
    </location>
</feature>
<dbReference type="Proteomes" id="UP000751190">
    <property type="component" value="Unassembled WGS sequence"/>
</dbReference>
<dbReference type="PROSITE" id="PS50082">
    <property type="entry name" value="WD_REPEATS_2"/>
    <property type="match status" value="3"/>
</dbReference>
<dbReference type="Pfam" id="PF25171">
    <property type="entry name" value="Beta-prop_WDR36-Utp21_1st"/>
    <property type="match status" value="1"/>
</dbReference>
<comment type="caution">
    <text evidence="5">The sequence shown here is derived from an EMBL/GenBank/DDBJ whole genome shotgun (WGS) entry which is preliminary data.</text>
</comment>
<dbReference type="AlphaFoldDB" id="A0A8J5Y1V3"/>
<dbReference type="Pfam" id="PF04192">
    <property type="entry name" value="Utp21"/>
    <property type="match status" value="1"/>
</dbReference>
<feature type="region of interest" description="Disordered" evidence="2">
    <location>
        <begin position="684"/>
        <end position="729"/>
    </location>
</feature>
<evidence type="ECO:0000256" key="2">
    <source>
        <dbReference type="SAM" id="MobiDB-lite"/>
    </source>
</evidence>
<evidence type="ECO:0008006" key="7">
    <source>
        <dbReference type="Google" id="ProtNLM"/>
    </source>
</evidence>
<dbReference type="PANTHER" id="PTHR22840:SF12">
    <property type="entry name" value="WD REPEAT-CONTAINING PROTEIN 36"/>
    <property type="match status" value="1"/>
</dbReference>
<proteinExistence type="predicted"/>
<reference evidence="5" key="1">
    <citation type="submission" date="2021-05" db="EMBL/GenBank/DDBJ databases">
        <title>The genome of the haptophyte Pavlova lutheri (Diacronema luteri, Pavlovales) - a model for lipid biosynthesis in eukaryotic algae.</title>
        <authorList>
            <person name="Hulatt C.J."/>
            <person name="Posewitz M.C."/>
        </authorList>
    </citation>
    <scope>NUCLEOTIDE SEQUENCE</scope>
    <source>
        <strain evidence="5">NIVA-4/92</strain>
    </source>
</reference>
<gene>
    <name evidence="5" type="ORF">KFE25_006295</name>
</gene>
<feature type="compositionally biased region" description="Low complexity" evidence="2">
    <location>
        <begin position="715"/>
        <end position="728"/>
    </location>
</feature>
<evidence type="ECO:0000259" key="3">
    <source>
        <dbReference type="Pfam" id="PF04192"/>
    </source>
</evidence>
<dbReference type="GO" id="GO:0006364">
    <property type="term" value="P:rRNA processing"/>
    <property type="evidence" value="ECO:0007669"/>
    <property type="project" value="InterPro"/>
</dbReference>
<dbReference type="InterPro" id="IPR001680">
    <property type="entry name" value="WD40_rpt"/>
</dbReference>
<dbReference type="OrthoDB" id="10250769at2759"/>
<dbReference type="SUPFAM" id="SSF101908">
    <property type="entry name" value="Putative isomerase YbhE"/>
    <property type="match status" value="1"/>
</dbReference>
<feature type="domain" description="WDR36/Utp21 C-terminal" evidence="3">
    <location>
        <begin position="747"/>
        <end position="978"/>
    </location>
</feature>
<feature type="region of interest" description="Disordered" evidence="2">
    <location>
        <begin position="813"/>
        <end position="841"/>
    </location>
</feature>
<feature type="domain" description="WDR36/Utp21 N-terminal" evidence="4">
    <location>
        <begin position="34"/>
        <end position="301"/>
    </location>
</feature>
<name>A0A8J5Y1V3_DIALT</name>
<feature type="repeat" description="WD" evidence="1">
    <location>
        <begin position="502"/>
        <end position="543"/>
    </location>
</feature>
<dbReference type="InterPro" id="IPR036322">
    <property type="entry name" value="WD40_repeat_dom_sf"/>
</dbReference>
<dbReference type="InterPro" id="IPR059157">
    <property type="entry name" value="WDR36-Utp21_N"/>
</dbReference>
<feature type="compositionally biased region" description="Gly residues" evidence="2">
    <location>
        <begin position="820"/>
        <end position="830"/>
    </location>
</feature>
<dbReference type="InterPro" id="IPR015943">
    <property type="entry name" value="WD40/YVTN_repeat-like_dom_sf"/>
</dbReference>
<dbReference type="PROSITE" id="PS50294">
    <property type="entry name" value="WD_REPEATS_REGION"/>
    <property type="match status" value="2"/>
</dbReference>
<sequence>MAAAAFLTPYRAAGYVTDSTPVAVHRQGGETFAVTSVGRSFQIYNCANLRLRFVGPQLPGRIRALQVHGDRTFAAIGGDIHVVQRAEVIGVLRGHARPVRHLVWLGELLVSVCAGRLLNGWLVLGKGAELDVPALTLQLPADLSPSAVLHPATYLNKLLVGCSSGALELWNVRSARRVYRFEGWGSAVSALAQSTAVDVVAIGLESGKVHVHNIREDALLFSFSMDGGAIRALAFRTDGVPILASASDRGHVALWQLDARRLASQVEFAHEAQVCTAHFLAGEPVLLTSGADNALKMWLFDQPSGGARLLRSRSGHASAPTRVRFYSDGITAASAGAAGASDLLSAGSDRSFRRTSLWLQQQDSELTQGHVIAQARKRGRNTRPSHLKLSQLTSFDAAALRERDWANVVGTHAGSAAASTWQTTRRALGKLSLVSPAGASASDATAACVSRCGNFAFVGYASGRIDKYNMQSGLHRGSFGAELGRAAAGAALRAGAPLLTDSGAHRGAVRGVAIDSTQRLLVSAGHDGTVRVWSVHSRELVACMPCDAPVAHLAESVDSSLVAVACDDLRVRVFDVRSFTLVRQFEGHARAITDVAFTPDGRQLLTASLDGSLRLVDLPTARLVGWHTLSMPATSISWSPRGEFLATTHAGCVALCVWASRALFANAALECAVTAPAPLEMPAGALGGGADEDDDGDGEGVDDGERALSAASAEQRNASRSLAAAAQRAADEASSRDALRSLARPAQLSKGLPTLSSLPPARWQALNALDEIQARNQPEQPPDAPPDAPFFLTTRPGLEPEFELATTNAAKAGDGLAATGDGGAGEAGVDGDGREGKRPRSRVLSPFAGASKAAPLDEAELLRHMRRGAQQGSYAMASEYLRGLSPSAADLQLRLLGAGDGSGLADAVDFFAAQVGSRADYELTQALLARFFKIHSAAIRADAELSARCAALREEQRAAWSALEALFHEDLALLSFLSHMQG</sequence>
<dbReference type="Pfam" id="PF25168">
    <property type="entry name" value="Beta-prop_WDR36-Utp21_2nd"/>
    <property type="match status" value="1"/>
</dbReference>
<dbReference type="GO" id="GO:0034388">
    <property type="term" value="C:Pwp2p-containing subcomplex of 90S preribosome"/>
    <property type="evidence" value="ECO:0007669"/>
    <property type="project" value="TreeGrafter"/>
</dbReference>
<dbReference type="SUPFAM" id="SSF50978">
    <property type="entry name" value="WD40 repeat-like"/>
    <property type="match status" value="1"/>
</dbReference>
<dbReference type="InterPro" id="IPR007319">
    <property type="entry name" value="WDR36/Utp21_C"/>
</dbReference>
<protein>
    <recommendedName>
        <fullName evidence="7">Small-subunit processome Utp21 domain-containing protein</fullName>
    </recommendedName>
</protein>
<accession>A0A8J5Y1V3</accession>
<dbReference type="GO" id="GO:0032040">
    <property type="term" value="C:small-subunit processome"/>
    <property type="evidence" value="ECO:0007669"/>
    <property type="project" value="InterPro"/>
</dbReference>
<organism evidence="5 6">
    <name type="scientific">Diacronema lutheri</name>
    <name type="common">Unicellular marine alga</name>
    <name type="synonym">Monochrysis lutheri</name>
    <dbReference type="NCBI Taxonomy" id="2081491"/>
    <lineage>
        <taxon>Eukaryota</taxon>
        <taxon>Haptista</taxon>
        <taxon>Haptophyta</taxon>
        <taxon>Pavlovophyceae</taxon>
        <taxon>Pavlovales</taxon>
        <taxon>Pavlovaceae</taxon>
        <taxon>Diacronema</taxon>
    </lineage>
</organism>
<dbReference type="EMBL" id="JAGTXO010000002">
    <property type="protein sequence ID" value="KAG8469840.1"/>
    <property type="molecule type" value="Genomic_DNA"/>
</dbReference>